<dbReference type="AlphaFoldDB" id="A0A0H3B465"/>
<dbReference type="PATRIC" id="fig|502800.11.peg.3091"/>
<protein>
    <submittedName>
        <fullName evidence="1">Uncharacterized protein</fullName>
    </submittedName>
</protein>
<evidence type="ECO:0000313" key="1">
    <source>
        <dbReference type="EMBL" id="ACA68682.1"/>
    </source>
</evidence>
<accession>A0A0H3B465</accession>
<organism evidence="1">
    <name type="scientific">Yersinia pseudotuberculosis serotype O:3 (strain YPIII)</name>
    <dbReference type="NCBI Taxonomy" id="502800"/>
    <lineage>
        <taxon>Bacteria</taxon>
        <taxon>Pseudomonadati</taxon>
        <taxon>Pseudomonadota</taxon>
        <taxon>Gammaproteobacteria</taxon>
        <taxon>Enterobacterales</taxon>
        <taxon>Yersiniaceae</taxon>
        <taxon>Yersinia</taxon>
    </lineage>
</organism>
<dbReference type="GeneID" id="49788087"/>
<name>A0A0H3B465_YERPY</name>
<reference evidence="1" key="1">
    <citation type="submission" date="2008-02" db="EMBL/GenBank/DDBJ databases">
        <title>Complete sequence of Yersinia pseudotuberculosis YPIII.</title>
        <authorList>
            <consortium name="US DOE Joint Genome Institute"/>
            <person name="Challacombe J.F."/>
            <person name="Bruce D."/>
            <person name="Detter J.C."/>
            <person name="Green L."/>
            <person name="Land M."/>
            <person name="Munk C."/>
            <person name="Lindler L.E."/>
            <person name="Nikolich M.P."/>
            <person name="Brettin T."/>
        </authorList>
    </citation>
    <scope>NUCLEOTIDE SEQUENCE</scope>
    <source>
        <strain evidence="1">YPIII</strain>
    </source>
</reference>
<sequence length="55" mass="6521">MDMDELLKRAKKSAKNRTPEERFQLLVESKILTKNGTYNSRFFTKETVEKSKPKE</sequence>
<dbReference type="KEGG" id="ypy:YPK_2405"/>
<proteinExistence type="predicted"/>
<dbReference type="EMBL" id="CP000950">
    <property type="protein sequence ID" value="ACA68682.1"/>
    <property type="molecule type" value="Genomic_DNA"/>
</dbReference>
<gene>
    <name evidence="1" type="ordered locus">YPK_2405</name>
</gene>
<dbReference type="RefSeq" id="WP_012304217.1">
    <property type="nucleotide sequence ID" value="NZ_CP009792.1"/>
</dbReference>